<dbReference type="InterPro" id="IPR030802">
    <property type="entry name" value="Permease_MalE"/>
</dbReference>
<organism evidence="2">
    <name type="scientific">candidate division WOR-3 bacterium</name>
    <dbReference type="NCBI Taxonomy" id="2052148"/>
    <lineage>
        <taxon>Bacteria</taxon>
        <taxon>Bacteria division WOR-3</taxon>
    </lineage>
</organism>
<dbReference type="EMBL" id="DSBX01000014">
    <property type="protein sequence ID" value="HDQ98758.1"/>
    <property type="molecule type" value="Genomic_DNA"/>
</dbReference>
<accession>A0A7V0T4I9</accession>
<evidence type="ECO:0000313" key="2">
    <source>
        <dbReference type="EMBL" id="HDQ98758.1"/>
    </source>
</evidence>
<dbReference type="PANTHER" id="PTHR30188">
    <property type="entry name" value="ABC TRANSPORTER PERMEASE PROTEIN-RELATED"/>
    <property type="match status" value="1"/>
</dbReference>
<comment type="caution">
    <text evidence="2">The sequence shown here is derived from an EMBL/GenBank/DDBJ whole genome shotgun (WGS) entry which is preliminary data.</text>
</comment>
<keyword evidence="1" id="KW-0472">Membrane</keyword>
<feature type="transmembrane region" description="Helical" evidence="1">
    <location>
        <begin position="185"/>
        <end position="208"/>
    </location>
</feature>
<dbReference type="GO" id="GO:0043190">
    <property type="term" value="C:ATP-binding cassette (ABC) transporter complex"/>
    <property type="evidence" value="ECO:0007669"/>
    <property type="project" value="InterPro"/>
</dbReference>
<name>A0A7V0T4I9_UNCW3</name>
<dbReference type="Proteomes" id="UP000885672">
    <property type="component" value="Unassembled WGS sequence"/>
</dbReference>
<dbReference type="GO" id="GO:0005548">
    <property type="term" value="F:phospholipid transporter activity"/>
    <property type="evidence" value="ECO:0007669"/>
    <property type="project" value="TreeGrafter"/>
</dbReference>
<protein>
    <submittedName>
        <fullName evidence="2">ABC transporter permease</fullName>
    </submittedName>
</protein>
<feature type="transmembrane region" description="Helical" evidence="1">
    <location>
        <begin position="40"/>
        <end position="60"/>
    </location>
</feature>
<sequence length="246" mass="26294">MKVLQAPLRYLVLLGRSVLVPWDLTRTLPRISEQLYRQGVAALPVVLLSGVFVGMTTALQTSYQLMGMVPKYFIGMGVGRLVLIELAPVFTAFVIAGRSASSIAAELGAMRVSNQVDALTVMGVNPYRYLCLPRIVALVIALPLLVVTMELVAVLVALAISVTFLDISAHTFSYGLTRFFEARDFLGGLGKALLFGLMIGLSGCYAGLNVVGGSEQVGRAATQAVILSSALILGTNFLAAFLFFTR</sequence>
<gene>
    <name evidence="2" type="ORF">ENN51_00520</name>
</gene>
<evidence type="ECO:0000256" key="1">
    <source>
        <dbReference type="SAM" id="Phobius"/>
    </source>
</evidence>
<keyword evidence="1" id="KW-1133">Transmembrane helix</keyword>
<dbReference type="Pfam" id="PF02405">
    <property type="entry name" value="MlaE"/>
    <property type="match status" value="1"/>
</dbReference>
<feature type="transmembrane region" description="Helical" evidence="1">
    <location>
        <begin position="220"/>
        <end position="244"/>
    </location>
</feature>
<feature type="transmembrane region" description="Helical" evidence="1">
    <location>
        <begin position="135"/>
        <end position="165"/>
    </location>
</feature>
<dbReference type="AlphaFoldDB" id="A0A7V0T4I9"/>
<keyword evidence="1" id="KW-0812">Transmembrane</keyword>
<reference evidence="2" key="1">
    <citation type="journal article" date="2020" name="mSystems">
        <title>Genome- and Community-Level Interaction Insights into Carbon Utilization and Element Cycling Functions of Hydrothermarchaeota in Hydrothermal Sediment.</title>
        <authorList>
            <person name="Zhou Z."/>
            <person name="Liu Y."/>
            <person name="Xu W."/>
            <person name="Pan J."/>
            <person name="Luo Z.H."/>
            <person name="Li M."/>
        </authorList>
    </citation>
    <scope>NUCLEOTIDE SEQUENCE [LARGE SCALE GENOMIC DNA]</scope>
    <source>
        <strain evidence="2">SpSt-1182</strain>
    </source>
</reference>
<feature type="transmembrane region" description="Helical" evidence="1">
    <location>
        <begin position="72"/>
        <end position="96"/>
    </location>
</feature>
<proteinExistence type="predicted"/>